<dbReference type="InterPro" id="IPR010559">
    <property type="entry name" value="Sig_transdc_His_kin_internal"/>
</dbReference>
<keyword evidence="3" id="KW-0597">Phosphoprotein</keyword>
<feature type="transmembrane region" description="Helical" evidence="7">
    <location>
        <begin position="20"/>
        <end position="39"/>
    </location>
</feature>
<keyword evidence="2" id="KW-1003">Cell membrane</keyword>
<feature type="domain" description="HAMP" evidence="8">
    <location>
        <begin position="332"/>
        <end position="384"/>
    </location>
</feature>
<comment type="caution">
    <text evidence="9">The sequence shown here is derived from an EMBL/GenBank/DDBJ whole genome shotgun (WGS) entry which is preliminary data.</text>
</comment>
<accession>A0A919YQI8</accession>
<dbReference type="PANTHER" id="PTHR34220:SF7">
    <property type="entry name" value="SENSOR HISTIDINE KINASE YPDA"/>
    <property type="match status" value="1"/>
</dbReference>
<dbReference type="InterPro" id="IPR003594">
    <property type="entry name" value="HATPase_dom"/>
</dbReference>
<evidence type="ECO:0000256" key="5">
    <source>
        <dbReference type="ARBA" id="ARBA00022777"/>
    </source>
</evidence>
<evidence type="ECO:0000313" key="9">
    <source>
        <dbReference type="EMBL" id="GIP16454.1"/>
    </source>
</evidence>
<keyword evidence="10" id="KW-1185">Reference proteome</keyword>
<dbReference type="GO" id="GO:0005886">
    <property type="term" value="C:plasma membrane"/>
    <property type="evidence" value="ECO:0007669"/>
    <property type="project" value="UniProtKB-SubCell"/>
</dbReference>
<proteinExistence type="predicted"/>
<organism evidence="9 10">
    <name type="scientific">Paenibacillus montaniterrae</name>
    <dbReference type="NCBI Taxonomy" id="429341"/>
    <lineage>
        <taxon>Bacteria</taxon>
        <taxon>Bacillati</taxon>
        <taxon>Bacillota</taxon>
        <taxon>Bacilli</taxon>
        <taxon>Bacillales</taxon>
        <taxon>Paenibacillaceae</taxon>
        <taxon>Paenibacillus</taxon>
    </lineage>
</organism>
<gene>
    <name evidence="9" type="primary">yesM_5</name>
    <name evidence="9" type="ORF">J40TS1_20960</name>
</gene>
<dbReference type="InterPro" id="IPR036890">
    <property type="entry name" value="HATPase_C_sf"/>
</dbReference>
<dbReference type="Pfam" id="PF02518">
    <property type="entry name" value="HATPase_c"/>
    <property type="match status" value="1"/>
</dbReference>
<evidence type="ECO:0000256" key="6">
    <source>
        <dbReference type="ARBA" id="ARBA00023136"/>
    </source>
</evidence>
<dbReference type="Pfam" id="PF00672">
    <property type="entry name" value="HAMP"/>
    <property type="match status" value="1"/>
</dbReference>
<sequence>MKSIKRMREYVASRLVNKLIILFSAIIILVVVSLTFISYQRLHKEAIGHIISSSSNNLMLVNQNLEDYVKEMEKRSLPQINFDELSYAFVHEADSYASKMLIEDYLRSIFYNQYDLEGIYLYLVNSGKYYEVKRLRNDITISTYEDSTVINQPWYKDALESQFNRSYQSLPFSGYEDSYSMKTEKGFFAYHRVLRSIATRTPQAVISFYYNDSIYNDIIEDVPIEDEEQLFWLGPNNELFIATDQSRFSQLVKEQVIEAIANGQQQGEYTYTANEQKHLAIYNIGEKEGWKLIKTIPYSQINASAQQTLRFSLLIGIGFLVIAVLLVIILANRITKPLKKLSTQMKRFGSGDFDATLEVVGTDELAYLSHRFNSMVKRTNELINERYKLKLAEKNAVLKALEAEINPHFLYNALQAVSTKALKTGRLEIVEMVDSLALTLRYCISGKDIVTAEEELKHIGHYLAIQKARFGERLIVEYQWSESLKTIEIPKLSIQTLVENAVKHGVEKVSTPVKLEIRASRDDHHVTIVVANNGPAIDEHKLAEIERWLQQDWEEALYKQESIGLVNLNARLKLLYGSSAKLSIYSANELTEMIISLPLDILPEGGSYDEL</sequence>
<evidence type="ECO:0000259" key="8">
    <source>
        <dbReference type="PROSITE" id="PS50885"/>
    </source>
</evidence>
<dbReference type="RefSeq" id="WP_213514723.1">
    <property type="nucleotide sequence ID" value="NZ_BOSE01000003.1"/>
</dbReference>
<dbReference type="InterPro" id="IPR050640">
    <property type="entry name" value="Bact_2-comp_sensor_kinase"/>
</dbReference>
<dbReference type="InterPro" id="IPR003660">
    <property type="entry name" value="HAMP_dom"/>
</dbReference>
<evidence type="ECO:0000256" key="3">
    <source>
        <dbReference type="ARBA" id="ARBA00022553"/>
    </source>
</evidence>
<keyword evidence="7" id="KW-1133">Transmembrane helix</keyword>
<dbReference type="PROSITE" id="PS50885">
    <property type="entry name" value="HAMP"/>
    <property type="match status" value="1"/>
</dbReference>
<name>A0A919YQI8_9BACL</name>
<dbReference type="AlphaFoldDB" id="A0A919YQI8"/>
<keyword evidence="7" id="KW-0812">Transmembrane</keyword>
<evidence type="ECO:0000256" key="1">
    <source>
        <dbReference type="ARBA" id="ARBA00004651"/>
    </source>
</evidence>
<comment type="subcellular location">
    <subcellularLocation>
        <location evidence="1">Cell membrane</location>
        <topology evidence="1">Multi-pass membrane protein</topology>
    </subcellularLocation>
</comment>
<dbReference type="GO" id="GO:0000155">
    <property type="term" value="F:phosphorelay sensor kinase activity"/>
    <property type="evidence" value="ECO:0007669"/>
    <property type="project" value="InterPro"/>
</dbReference>
<evidence type="ECO:0000256" key="4">
    <source>
        <dbReference type="ARBA" id="ARBA00022679"/>
    </source>
</evidence>
<dbReference type="Pfam" id="PF06580">
    <property type="entry name" value="His_kinase"/>
    <property type="match status" value="1"/>
</dbReference>
<dbReference type="Gene3D" id="3.30.565.10">
    <property type="entry name" value="Histidine kinase-like ATPase, C-terminal domain"/>
    <property type="match status" value="1"/>
</dbReference>
<protein>
    <submittedName>
        <fullName evidence="9">Sensor histidine kinase YesM</fullName>
    </submittedName>
</protein>
<evidence type="ECO:0000256" key="2">
    <source>
        <dbReference type="ARBA" id="ARBA00022475"/>
    </source>
</evidence>
<dbReference type="EMBL" id="BOSE01000003">
    <property type="protein sequence ID" value="GIP16454.1"/>
    <property type="molecule type" value="Genomic_DNA"/>
</dbReference>
<dbReference type="Gene3D" id="6.10.340.10">
    <property type="match status" value="1"/>
</dbReference>
<keyword evidence="5 9" id="KW-0418">Kinase</keyword>
<keyword evidence="4" id="KW-0808">Transferase</keyword>
<dbReference type="SUPFAM" id="SSF158472">
    <property type="entry name" value="HAMP domain-like"/>
    <property type="match status" value="1"/>
</dbReference>
<dbReference type="SMART" id="SM00304">
    <property type="entry name" value="HAMP"/>
    <property type="match status" value="1"/>
</dbReference>
<dbReference type="SUPFAM" id="SSF55874">
    <property type="entry name" value="ATPase domain of HSP90 chaperone/DNA topoisomerase II/histidine kinase"/>
    <property type="match status" value="1"/>
</dbReference>
<dbReference type="CDD" id="cd06225">
    <property type="entry name" value="HAMP"/>
    <property type="match status" value="1"/>
</dbReference>
<evidence type="ECO:0000313" key="10">
    <source>
        <dbReference type="Proteomes" id="UP000683139"/>
    </source>
</evidence>
<evidence type="ECO:0000256" key="7">
    <source>
        <dbReference type="SAM" id="Phobius"/>
    </source>
</evidence>
<feature type="transmembrane region" description="Helical" evidence="7">
    <location>
        <begin position="311"/>
        <end position="331"/>
    </location>
</feature>
<keyword evidence="6 7" id="KW-0472">Membrane</keyword>
<dbReference type="PANTHER" id="PTHR34220">
    <property type="entry name" value="SENSOR HISTIDINE KINASE YPDA"/>
    <property type="match status" value="1"/>
</dbReference>
<reference evidence="9" key="1">
    <citation type="submission" date="2021-03" db="EMBL/GenBank/DDBJ databases">
        <title>Antimicrobial resistance genes in bacteria isolated from Japanese honey, and their potential for conferring macrolide and lincosamide resistance in the American foulbrood pathogen Paenibacillus larvae.</title>
        <authorList>
            <person name="Okamoto M."/>
            <person name="Kumagai M."/>
            <person name="Kanamori H."/>
            <person name="Takamatsu D."/>
        </authorList>
    </citation>
    <scope>NUCLEOTIDE SEQUENCE</scope>
    <source>
        <strain evidence="9">J40TS1</strain>
    </source>
</reference>
<dbReference type="Proteomes" id="UP000683139">
    <property type="component" value="Unassembled WGS sequence"/>
</dbReference>